<reference evidence="3" key="1">
    <citation type="journal article" date="2015" name="PLoS Genet.">
        <title>The dynamic genome and transcriptome of the human fungal pathogen Blastomyces and close relative Emmonsia.</title>
        <authorList>
            <person name="Munoz J.F."/>
            <person name="Gauthier G.M."/>
            <person name="Desjardins C.A."/>
            <person name="Gallo J.E."/>
            <person name="Holder J."/>
            <person name="Sullivan T.D."/>
            <person name="Marty A.J."/>
            <person name="Carmen J.C."/>
            <person name="Chen Z."/>
            <person name="Ding L."/>
            <person name="Gujja S."/>
            <person name="Magrini V."/>
            <person name="Misas E."/>
            <person name="Mitreva M."/>
            <person name="Priest M."/>
            <person name="Saif S."/>
            <person name="Whiston E.A."/>
            <person name="Young S."/>
            <person name="Zeng Q."/>
            <person name="Goldman W.E."/>
            <person name="Mardis E.R."/>
            <person name="Taylor J.W."/>
            <person name="McEwen J.G."/>
            <person name="Clay O.K."/>
            <person name="Klein B.S."/>
            <person name="Cuomo C.A."/>
        </authorList>
    </citation>
    <scope>NUCLEOTIDE SEQUENCE [LARGE SCALE GENOMIC DNA]</scope>
    <source>
        <strain evidence="3">UAMH 3008</strain>
    </source>
</reference>
<dbReference type="EMBL" id="LCZI01001269">
    <property type="protein sequence ID" value="KKZ61594.1"/>
    <property type="molecule type" value="Genomic_DNA"/>
</dbReference>
<dbReference type="Proteomes" id="UP000034164">
    <property type="component" value="Unassembled WGS sequence"/>
</dbReference>
<feature type="region of interest" description="Disordered" evidence="1">
    <location>
        <begin position="441"/>
        <end position="468"/>
    </location>
</feature>
<feature type="region of interest" description="Disordered" evidence="1">
    <location>
        <begin position="299"/>
        <end position="409"/>
    </location>
</feature>
<dbReference type="GO" id="GO:0003779">
    <property type="term" value="F:actin binding"/>
    <property type="evidence" value="ECO:0007669"/>
    <property type="project" value="TreeGrafter"/>
</dbReference>
<feature type="region of interest" description="Disordered" evidence="1">
    <location>
        <begin position="573"/>
        <end position="633"/>
    </location>
</feature>
<feature type="compositionally biased region" description="Low complexity" evidence="1">
    <location>
        <begin position="603"/>
        <end position="612"/>
    </location>
</feature>
<evidence type="ECO:0008006" key="4">
    <source>
        <dbReference type="Google" id="ProtNLM"/>
    </source>
</evidence>
<organism evidence="2 3">
    <name type="scientific">[Emmonsia] crescens</name>
    <dbReference type="NCBI Taxonomy" id="73230"/>
    <lineage>
        <taxon>Eukaryota</taxon>
        <taxon>Fungi</taxon>
        <taxon>Dikarya</taxon>
        <taxon>Ascomycota</taxon>
        <taxon>Pezizomycotina</taxon>
        <taxon>Eurotiomycetes</taxon>
        <taxon>Eurotiomycetidae</taxon>
        <taxon>Onygenales</taxon>
        <taxon>Ajellomycetaceae</taxon>
        <taxon>Emergomyces</taxon>
    </lineage>
</organism>
<feature type="compositionally biased region" description="Polar residues" evidence="1">
    <location>
        <begin position="361"/>
        <end position="373"/>
    </location>
</feature>
<evidence type="ECO:0000256" key="1">
    <source>
        <dbReference type="SAM" id="MobiDB-lite"/>
    </source>
</evidence>
<feature type="compositionally biased region" description="Low complexity" evidence="1">
    <location>
        <begin position="376"/>
        <end position="390"/>
    </location>
</feature>
<feature type="compositionally biased region" description="Low complexity" evidence="1">
    <location>
        <begin position="214"/>
        <end position="227"/>
    </location>
</feature>
<feature type="compositionally biased region" description="Low complexity" evidence="1">
    <location>
        <begin position="575"/>
        <end position="590"/>
    </location>
</feature>
<evidence type="ECO:0000313" key="2">
    <source>
        <dbReference type="EMBL" id="KKZ61594.1"/>
    </source>
</evidence>
<feature type="compositionally biased region" description="Polar residues" evidence="1">
    <location>
        <begin position="7"/>
        <end position="17"/>
    </location>
</feature>
<feature type="region of interest" description="Disordered" evidence="1">
    <location>
        <begin position="676"/>
        <end position="711"/>
    </location>
</feature>
<feature type="compositionally biased region" description="Low complexity" evidence="1">
    <location>
        <begin position="184"/>
        <end position="198"/>
    </location>
</feature>
<accession>A0A0G2IZM7</accession>
<dbReference type="GO" id="GO:0030036">
    <property type="term" value="P:actin cytoskeleton organization"/>
    <property type="evidence" value="ECO:0007669"/>
    <property type="project" value="TreeGrafter"/>
</dbReference>
<feature type="compositionally biased region" description="Low complexity" evidence="1">
    <location>
        <begin position="20"/>
        <end position="36"/>
    </location>
</feature>
<dbReference type="OrthoDB" id="5563016at2759"/>
<dbReference type="VEuPathDB" id="FungiDB:EMCG_00577"/>
<feature type="region of interest" description="Disordered" evidence="1">
    <location>
        <begin position="108"/>
        <end position="277"/>
    </location>
</feature>
<feature type="compositionally biased region" description="Low complexity" evidence="1">
    <location>
        <begin position="140"/>
        <end position="156"/>
    </location>
</feature>
<feature type="compositionally biased region" description="Basic and acidic residues" evidence="1">
    <location>
        <begin position="199"/>
        <end position="211"/>
    </location>
</feature>
<sequence length="804" mass="85620">MAALVQTIPQQTSTITLLQPRPSSSTASFPSSTNSTLQQHPQMARNQPPSRAPHNNVFGNGNGNGTGYRTSQAGQPVAPYAFTSTPSLTNAGSSHTRQNIPPLLKTEHRAVSAPSAPQTQANPTFPGVIPSRVHFPAAGSVSNSPPNIPSSIISQVSKDDSAIPTRQRTGEPAARPLSSIGFTPPSFSPASPAASAKPSPDRYRRGQRRVEAQNGAGSASSSVANGSPQPSFAPGAKQGSSPYHSRGASADDAFIDKPQSSEQAKRSRRRSLGSLDTTGFVNFSDEALISLDTKDLTMQDQNQRPHSAHASSHAHKGSTESVSSTRSSPPTGKRTPQVSSPTTLKLDHKFIDNSKRVTHPSPLSQPMTMSSEASKTKPTTSNPPTESSVPKQEHPSPPPTQPKVQSPAAKRLTELSKKGFQKSGKSRLRRALSFGSVAELRAASAQEPTPPPGRPGQDVSRKQQLDEELGAEQAAIAEKQEANGLGENIYSGQGHIFSGSMDNLSISSTASSASIMLRKMGKGVRRSTRSLVGLFRPKSTLNGSGDTAAPVEPMTPQVSIVNVEAERDNATVARNNNASTEQVNNNNNNNIEPAVPPSAQGRTSVDTSSTDTGGEQSSADSIKAARKSIMGGERERAEVLAAVRKGILKRSGTGSNTSSPVLRPVEFKATDVITIPHFHDSSPHSSAPSTPNEDRDRPPRSGHRRTDSITIEGEDYFLPAGRFSTTDSSSAPVSPHAATSRNISFSPRIQFHDTWPSGEYDRRGEVATCNRLTPLLAQQIKEELNTFKMEMEVHESSKVYTHFF</sequence>
<feature type="compositionally biased region" description="Polar residues" evidence="1">
    <location>
        <begin position="37"/>
        <end position="49"/>
    </location>
</feature>
<comment type="caution">
    <text evidence="2">The sequence shown here is derived from an EMBL/GenBank/DDBJ whole genome shotgun (WGS) entry which is preliminary data.</text>
</comment>
<feature type="compositionally biased region" description="Polar residues" evidence="1">
    <location>
        <begin position="334"/>
        <end position="343"/>
    </location>
</feature>
<dbReference type="PANTHER" id="PTHR12751">
    <property type="entry name" value="PHOSPHATASE AND ACTIN REGULATOR PHACTR"/>
    <property type="match status" value="1"/>
</dbReference>
<dbReference type="PANTHER" id="PTHR12751:SF18">
    <property type="entry name" value="PHOSPHATASE AND ACTIN REGULATOR 1"/>
    <property type="match status" value="1"/>
</dbReference>
<name>A0A0G2IZM7_9EURO</name>
<feature type="region of interest" description="Disordered" evidence="1">
    <location>
        <begin position="1"/>
        <end position="73"/>
    </location>
</feature>
<proteinExistence type="predicted"/>
<dbReference type="AlphaFoldDB" id="A0A0G2IZM7"/>
<protein>
    <recommendedName>
        <fullName evidence="4">Protein BNI4</fullName>
    </recommendedName>
</protein>
<feature type="compositionally biased region" description="Low complexity" evidence="1">
    <location>
        <begin position="319"/>
        <end position="331"/>
    </location>
</feature>
<gene>
    <name evidence="2" type="ORF">EMCG_00577</name>
</gene>
<feature type="compositionally biased region" description="Basic and acidic residues" evidence="1">
    <location>
        <begin position="692"/>
        <end position="707"/>
    </location>
</feature>
<feature type="compositionally biased region" description="Basic and acidic residues" evidence="1">
    <location>
        <begin position="345"/>
        <end position="355"/>
    </location>
</feature>
<evidence type="ECO:0000313" key="3">
    <source>
        <dbReference type="Proteomes" id="UP000034164"/>
    </source>
</evidence>